<dbReference type="Proteomes" id="UP000663828">
    <property type="component" value="Unassembled WGS sequence"/>
</dbReference>
<evidence type="ECO:0000313" key="3">
    <source>
        <dbReference type="Proteomes" id="UP000663828"/>
    </source>
</evidence>
<dbReference type="OrthoDB" id="10049726at2759"/>
<dbReference type="AlphaFoldDB" id="A0A815KDP4"/>
<name>A0A815KDP4_ADIRI</name>
<dbReference type="EMBL" id="CAJNOR010003229">
    <property type="protein sequence ID" value="CAF1391835.1"/>
    <property type="molecule type" value="Genomic_DNA"/>
</dbReference>
<evidence type="ECO:0008006" key="4">
    <source>
        <dbReference type="Google" id="ProtNLM"/>
    </source>
</evidence>
<accession>A0A815KDP4</accession>
<dbReference type="Proteomes" id="UP000663852">
    <property type="component" value="Unassembled WGS sequence"/>
</dbReference>
<comment type="caution">
    <text evidence="1">The sequence shown here is derived from an EMBL/GenBank/DDBJ whole genome shotgun (WGS) entry which is preliminary data.</text>
</comment>
<keyword evidence="3" id="KW-1185">Reference proteome</keyword>
<gene>
    <name evidence="2" type="ORF">EDS130_LOCUS43367</name>
    <name evidence="1" type="ORF">XAT740_LOCUS33645</name>
</gene>
<evidence type="ECO:0000313" key="1">
    <source>
        <dbReference type="EMBL" id="CAF1391835.1"/>
    </source>
</evidence>
<reference evidence="1" key="1">
    <citation type="submission" date="2021-02" db="EMBL/GenBank/DDBJ databases">
        <authorList>
            <person name="Nowell W R."/>
        </authorList>
    </citation>
    <scope>NUCLEOTIDE SEQUENCE</scope>
</reference>
<sequence>MELDDLRNLFFGSYQIKQSQTYAEEHLDVNGDFAIQVSKETDRIIRCAIQSRHSSSTRYYVWTEFSLTGDPITSWYCQCKSGARTVGACAH</sequence>
<dbReference type="EMBL" id="CAJNOJ010000708">
    <property type="protein sequence ID" value="CAF1512967.1"/>
    <property type="molecule type" value="Genomic_DNA"/>
</dbReference>
<protein>
    <recommendedName>
        <fullName evidence="4">SWIM-type domain-containing protein</fullName>
    </recommendedName>
</protein>
<proteinExistence type="predicted"/>
<evidence type="ECO:0000313" key="2">
    <source>
        <dbReference type="EMBL" id="CAF1512967.1"/>
    </source>
</evidence>
<organism evidence="1 3">
    <name type="scientific">Adineta ricciae</name>
    <name type="common">Rotifer</name>
    <dbReference type="NCBI Taxonomy" id="249248"/>
    <lineage>
        <taxon>Eukaryota</taxon>
        <taxon>Metazoa</taxon>
        <taxon>Spiralia</taxon>
        <taxon>Gnathifera</taxon>
        <taxon>Rotifera</taxon>
        <taxon>Eurotatoria</taxon>
        <taxon>Bdelloidea</taxon>
        <taxon>Adinetida</taxon>
        <taxon>Adinetidae</taxon>
        <taxon>Adineta</taxon>
    </lineage>
</organism>